<feature type="transmembrane region" description="Helical" evidence="9">
    <location>
        <begin position="215"/>
        <end position="233"/>
    </location>
</feature>
<feature type="compositionally biased region" description="Low complexity" evidence="8">
    <location>
        <begin position="425"/>
        <end position="442"/>
    </location>
</feature>
<evidence type="ECO:0000256" key="7">
    <source>
        <dbReference type="ARBA" id="ARBA00024033"/>
    </source>
</evidence>
<evidence type="ECO:0000256" key="4">
    <source>
        <dbReference type="ARBA" id="ARBA00022692"/>
    </source>
</evidence>
<comment type="similarity">
    <text evidence="7">Belongs to the glycosyltransferase 87 family.</text>
</comment>
<feature type="region of interest" description="Disordered" evidence="8">
    <location>
        <begin position="423"/>
        <end position="442"/>
    </location>
</feature>
<dbReference type="InterPro" id="IPR018584">
    <property type="entry name" value="GT87"/>
</dbReference>
<accession>A0ABQ3F3H9</accession>
<evidence type="ECO:0000256" key="2">
    <source>
        <dbReference type="ARBA" id="ARBA00022475"/>
    </source>
</evidence>
<keyword evidence="4 9" id="KW-0812">Transmembrane</keyword>
<evidence type="ECO:0000256" key="5">
    <source>
        <dbReference type="ARBA" id="ARBA00022989"/>
    </source>
</evidence>
<protein>
    <submittedName>
        <fullName evidence="10">Membrane protein</fullName>
    </submittedName>
</protein>
<comment type="subcellular location">
    <subcellularLocation>
        <location evidence="1">Cell membrane</location>
        <topology evidence="1">Multi-pass membrane protein</topology>
    </subcellularLocation>
</comment>
<keyword evidence="6 9" id="KW-0472">Membrane</keyword>
<keyword evidence="2" id="KW-1003">Cell membrane</keyword>
<evidence type="ECO:0000256" key="3">
    <source>
        <dbReference type="ARBA" id="ARBA00022679"/>
    </source>
</evidence>
<evidence type="ECO:0000256" key="9">
    <source>
        <dbReference type="SAM" id="Phobius"/>
    </source>
</evidence>
<dbReference type="RefSeq" id="WP_190187643.1">
    <property type="nucleotide sequence ID" value="NZ_BMVP01000023.1"/>
</dbReference>
<feature type="transmembrane region" description="Helical" evidence="9">
    <location>
        <begin position="362"/>
        <end position="382"/>
    </location>
</feature>
<organism evidence="10 11">
    <name type="scientific">Streptomyces cirratus</name>
    <dbReference type="NCBI Taxonomy" id="68187"/>
    <lineage>
        <taxon>Bacteria</taxon>
        <taxon>Bacillati</taxon>
        <taxon>Actinomycetota</taxon>
        <taxon>Actinomycetes</taxon>
        <taxon>Kitasatosporales</taxon>
        <taxon>Streptomycetaceae</taxon>
        <taxon>Streptomyces</taxon>
    </lineage>
</organism>
<dbReference type="Pfam" id="PF09594">
    <property type="entry name" value="GT87"/>
    <property type="match status" value="1"/>
</dbReference>
<comment type="caution">
    <text evidence="10">The sequence shown here is derived from an EMBL/GenBank/DDBJ whole genome shotgun (WGS) entry which is preliminary data.</text>
</comment>
<dbReference type="EMBL" id="BMVP01000023">
    <property type="protein sequence ID" value="GHB83373.1"/>
    <property type="molecule type" value="Genomic_DNA"/>
</dbReference>
<evidence type="ECO:0000313" key="11">
    <source>
        <dbReference type="Proteomes" id="UP000642673"/>
    </source>
</evidence>
<name>A0ABQ3F3H9_9ACTN</name>
<dbReference type="Proteomes" id="UP000642673">
    <property type="component" value="Unassembled WGS sequence"/>
</dbReference>
<evidence type="ECO:0000256" key="8">
    <source>
        <dbReference type="SAM" id="MobiDB-lite"/>
    </source>
</evidence>
<gene>
    <name evidence="10" type="ORF">GCM10010347_62870</name>
</gene>
<feature type="transmembrane region" description="Helical" evidence="9">
    <location>
        <begin position="143"/>
        <end position="162"/>
    </location>
</feature>
<evidence type="ECO:0000313" key="10">
    <source>
        <dbReference type="EMBL" id="GHB83373.1"/>
    </source>
</evidence>
<feature type="transmembrane region" description="Helical" evidence="9">
    <location>
        <begin position="287"/>
        <end position="306"/>
    </location>
</feature>
<keyword evidence="5 9" id="KW-1133">Transmembrane helix</keyword>
<feature type="region of interest" description="Disordered" evidence="8">
    <location>
        <begin position="1"/>
        <end position="26"/>
    </location>
</feature>
<proteinExistence type="inferred from homology"/>
<reference evidence="11" key="1">
    <citation type="journal article" date="2019" name="Int. J. Syst. Evol. Microbiol.">
        <title>The Global Catalogue of Microorganisms (GCM) 10K type strain sequencing project: providing services to taxonomists for standard genome sequencing and annotation.</title>
        <authorList>
            <consortium name="The Broad Institute Genomics Platform"/>
            <consortium name="The Broad Institute Genome Sequencing Center for Infectious Disease"/>
            <person name="Wu L."/>
            <person name="Ma J."/>
        </authorList>
    </citation>
    <scope>NUCLEOTIDE SEQUENCE [LARGE SCALE GENOMIC DNA]</scope>
    <source>
        <strain evidence="11">JCM 4738</strain>
    </source>
</reference>
<sequence length="442" mass="47224">MSATSSPPAVPDAAAAAPHDGHATPRAAGRGRGALLGVAALWLATRALMLWMLVHDFHSSNLVRVDISGTYHNWYDVLVTWSMPHDDITWQYPPAAAAIFLSPDLLPFLTYFQAFVALTVLCDGVVLAGLLRAARRGDGSMAGALLWLLTLPLLMATPFARYDVQVTLLAVASLLCLRHRPRLGGVIAGVGAMVKVWPLLTLLGTPRGRSTREAVIAAALSCAALLAVFAVLFRDSLGFLGNQGGRGVQVESLGGSALMLAMRTGAWPGKITFQYGAFEYVGPYVPAIARASLALTVIGFLLLLLWRVRARRWTTATPLDAALCAVMVFTVTSRVISPQYMVWLLGLAAVCLTSRHTTQRPVAWLLAAAAVLTSLVFPVWYADVLQNTWFGTFLLCARNGLLLYATVWSGVRLWKATVPAVPGDGESAGPARAPEAARASRG</sequence>
<feature type="transmembrane region" description="Helical" evidence="9">
    <location>
        <begin position="388"/>
        <end position="407"/>
    </location>
</feature>
<keyword evidence="11" id="KW-1185">Reference proteome</keyword>
<feature type="transmembrane region" description="Helical" evidence="9">
    <location>
        <begin position="34"/>
        <end position="54"/>
    </location>
</feature>
<keyword evidence="3" id="KW-0808">Transferase</keyword>
<feature type="transmembrane region" description="Helical" evidence="9">
    <location>
        <begin position="111"/>
        <end position="131"/>
    </location>
</feature>
<feature type="transmembrane region" description="Helical" evidence="9">
    <location>
        <begin position="182"/>
        <end position="203"/>
    </location>
</feature>
<evidence type="ECO:0000256" key="1">
    <source>
        <dbReference type="ARBA" id="ARBA00004651"/>
    </source>
</evidence>
<evidence type="ECO:0000256" key="6">
    <source>
        <dbReference type="ARBA" id="ARBA00023136"/>
    </source>
</evidence>